<proteinExistence type="predicted"/>
<sequence length="437" mass="45436">MTRKSGYALLAALASVVAVVCAAILVSVGGTHIDDASTAPQPRSTAAAQADAGAWVGTWATAPAAAEPNTPHGYPDVSIRNVVHTSVGGTAARVQLSNLFGTAPLVLTHTTLAVADATGGPDALPGTLAALSFGGRTTVTVPVGESVLSDPVRLRVPAAADLLITTFSPYASGAVTYHPHARQTSYLAQGDHTADPDGAAFTEQSPYWRYVTAVDVWTDQAKGAVVALGDSITDGFTSTVGANHRWPDYLAQRLDGSPQGPHMGVLNEGISGNRVLLDPTPSLAGDGPSALHRANRDALSRPGARTLIVELGINDIIMSPHQTDADAIVAGLQEITREAHAHGIRVVGGTLTPFEGERGYQPQFEIVRQQVNSAIRSGRVFDAVVDFDRALRDPVRPTRLFPAYDSGDHLHPNDAGYLAMADAVDPATLLGDAPASV</sequence>
<reference evidence="3 4" key="1">
    <citation type="submission" date="2022-06" db="EMBL/GenBank/DDBJ databases">
        <title>Draft genome sequence of type strain Streptomyces rubrisoli DSM 42083.</title>
        <authorList>
            <person name="Duangmal K."/>
            <person name="Klaysubun C."/>
        </authorList>
    </citation>
    <scope>NUCLEOTIDE SEQUENCE [LARGE SCALE GENOMIC DNA]</scope>
    <source>
        <strain evidence="3 4">DSM 42083</strain>
    </source>
</reference>
<keyword evidence="1" id="KW-0732">Signal</keyword>
<dbReference type="CDD" id="cd01830">
    <property type="entry name" value="XynE_like"/>
    <property type="match status" value="1"/>
</dbReference>
<evidence type="ECO:0000313" key="3">
    <source>
        <dbReference type="EMBL" id="MCQ4042438.1"/>
    </source>
</evidence>
<comment type="caution">
    <text evidence="3">The sequence shown here is derived from an EMBL/GenBank/DDBJ whole genome shotgun (WGS) entry which is preliminary data.</text>
</comment>
<evidence type="ECO:0000256" key="1">
    <source>
        <dbReference type="SAM" id="SignalP"/>
    </source>
</evidence>
<feature type="domain" description="SGNH hydrolase-type esterase" evidence="2">
    <location>
        <begin position="227"/>
        <end position="417"/>
    </location>
</feature>
<dbReference type="InterPro" id="IPR013830">
    <property type="entry name" value="SGNH_hydro"/>
</dbReference>
<dbReference type="PANTHER" id="PTHR43784:SF2">
    <property type="entry name" value="GDSL-LIKE LIPASE_ACYLHYDROLASE, PUTATIVE (AFU_ORTHOLOGUE AFUA_2G00820)-RELATED"/>
    <property type="match status" value="1"/>
</dbReference>
<dbReference type="Pfam" id="PF13472">
    <property type="entry name" value="Lipase_GDSL_2"/>
    <property type="match status" value="1"/>
</dbReference>
<organism evidence="3 4">
    <name type="scientific">Streptantibioticus rubrisoli</name>
    <dbReference type="NCBI Taxonomy" id="1387313"/>
    <lineage>
        <taxon>Bacteria</taxon>
        <taxon>Bacillati</taxon>
        <taxon>Actinomycetota</taxon>
        <taxon>Actinomycetes</taxon>
        <taxon>Kitasatosporales</taxon>
        <taxon>Streptomycetaceae</taxon>
        <taxon>Streptantibioticus</taxon>
    </lineage>
</organism>
<keyword evidence="4" id="KW-1185">Reference proteome</keyword>
<feature type="signal peptide" evidence="1">
    <location>
        <begin position="1"/>
        <end position="22"/>
    </location>
</feature>
<gene>
    <name evidence="3" type="ORF">NON19_10410</name>
</gene>
<dbReference type="EMBL" id="JANFNH010000007">
    <property type="protein sequence ID" value="MCQ4042438.1"/>
    <property type="molecule type" value="Genomic_DNA"/>
</dbReference>
<feature type="chain" id="PRO_5045643668" evidence="1">
    <location>
        <begin position="23"/>
        <end position="437"/>
    </location>
</feature>
<evidence type="ECO:0000259" key="2">
    <source>
        <dbReference type="Pfam" id="PF13472"/>
    </source>
</evidence>
<dbReference type="PANTHER" id="PTHR43784">
    <property type="entry name" value="GDSL-LIKE LIPASE/ACYLHYDROLASE, PUTATIVE (AFU_ORTHOLOGUE AFUA_2G00820)-RELATED"/>
    <property type="match status" value="1"/>
</dbReference>
<dbReference type="Proteomes" id="UP001206206">
    <property type="component" value="Unassembled WGS sequence"/>
</dbReference>
<dbReference type="Gene3D" id="3.40.50.1110">
    <property type="entry name" value="SGNH hydrolase"/>
    <property type="match status" value="1"/>
</dbReference>
<dbReference type="InterPro" id="IPR053140">
    <property type="entry name" value="GDSL_Rv0518-like"/>
</dbReference>
<dbReference type="SUPFAM" id="SSF52266">
    <property type="entry name" value="SGNH hydrolase"/>
    <property type="match status" value="1"/>
</dbReference>
<dbReference type="InterPro" id="IPR036514">
    <property type="entry name" value="SGNH_hydro_sf"/>
</dbReference>
<dbReference type="RefSeq" id="WP_255926803.1">
    <property type="nucleotide sequence ID" value="NZ_JANFNH010000007.1"/>
</dbReference>
<protein>
    <submittedName>
        <fullName evidence="3">SGNH/GDSL hydrolase family protein</fullName>
    </submittedName>
</protein>
<evidence type="ECO:0000313" key="4">
    <source>
        <dbReference type="Proteomes" id="UP001206206"/>
    </source>
</evidence>
<dbReference type="GO" id="GO:0016787">
    <property type="term" value="F:hydrolase activity"/>
    <property type="evidence" value="ECO:0007669"/>
    <property type="project" value="UniProtKB-KW"/>
</dbReference>
<name>A0ABT1PDB5_9ACTN</name>
<keyword evidence="3" id="KW-0378">Hydrolase</keyword>
<accession>A0ABT1PDB5</accession>